<dbReference type="GO" id="GO:1990904">
    <property type="term" value="C:ribonucleoprotein complex"/>
    <property type="evidence" value="ECO:0007669"/>
    <property type="project" value="UniProtKB-KW"/>
</dbReference>
<gene>
    <name evidence="5 8" type="primary">rplX</name>
    <name evidence="8" type="ORF">EOT04_01125</name>
</gene>
<name>A0A4Q0AJP4_9BACT</name>
<dbReference type="Pfam" id="PF00467">
    <property type="entry name" value="KOW"/>
    <property type="match status" value="1"/>
</dbReference>
<dbReference type="InterPro" id="IPR003256">
    <property type="entry name" value="Ribosomal_uL24"/>
</dbReference>
<organism evidence="8 9">
    <name type="scientific">Candidatus Chaera renei</name>
    <dbReference type="NCBI Taxonomy" id="2506947"/>
    <lineage>
        <taxon>Bacteria</taxon>
        <taxon>Candidatus Saccharimonadota</taxon>
        <taxon>Candidatus Saccharimonadia</taxon>
        <taxon>Candidatus Saccharimonadales</taxon>
        <taxon>Candidatus Saccharimonadaceae</taxon>
        <taxon>Candidatus Chaera</taxon>
    </lineage>
</organism>
<dbReference type="Proteomes" id="UP000289269">
    <property type="component" value="Unassembled WGS sequence"/>
</dbReference>
<dbReference type="InterPro" id="IPR014722">
    <property type="entry name" value="Rib_uL2_dom2"/>
</dbReference>
<keyword evidence="9" id="KW-1185">Reference proteome</keyword>
<comment type="caution">
    <text evidence="8">The sequence shown here is derived from an EMBL/GenBank/DDBJ whole genome shotgun (WGS) entry which is preliminary data.</text>
</comment>
<keyword evidence="5" id="KW-0694">RNA-binding</keyword>
<dbReference type="Gene3D" id="2.30.30.30">
    <property type="match status" value="1"/>
</dbReference>
<keyword evidence="2 5" id="KW-0689">Ribosomal protein</keyword>
<dbReference type="InterPro" id="IPR005824">
    <property type="entry name" value="KOW"/>
</dbReference>
<dbReference type="GO" id="GO:0003735">
    <property type="term" value="F:structural constituent of ribosome"/>
    <property type="evidence" value="ECO:0007669"/>
    <property type="project" value="InterPro"/>
</dbReference>
<evidence type="ECO:0000256" key="2">
    <source>
        <dbReference type="ARBA" id="ARBA00022980"/>
    </source>
</evidence>
<dbReference type="CDD" id="cd06089">
    <property type="entry name" value="KOW_RPL26"/>
    <property type="match status" value="1"/>
</dbReference>
<dbReference type="PANTHER" id="PTHR12903">
    <property type="entry name" value="MITOCHONDRIAL RIBOSOMAL PROTEIN L24"/>
    <property type="match status" value="1"/>
</dbReference>
<dbReference type="EMBL" id="SCKW01000007">
    <property type="protein sequence ID" value="RWZ79563.1"/>
    <property type="molecule type" value="Genomic_DNA"/>
</dbReference>
<dbReference type="HAMAP" id="MF_01326_B">
    <property type="entry name" value="Ribosomal_uL24_B"/>
    <property type="match status" value="1"/>
</dbReference>
<proteinExistence type="inferred from homology"/>
<evidence type="ECO:0000256" key="1">
    <source>
        <dbReference type="ARBA" id="ARBA00010618"/>
    </source>
</evidence>
<feature type="region of interest" description="Disordered" evidence="6">
    <location>
        <begin position="52"/>
        <end position="73"/>
    </location>
</feature>
<evidence type="ECO:0000313" key="8">
    <source>
        <dbReference type="EMBL" id="RWZ79563.1"/>
    </source>
</evidence>
<evidence type="ECO:0000256" key="4">
    <source>
        <dbReference type="ARBA" id="ARBA00035206"/>
    </source>
</evidence>
<comment type="similarity">
    <text evidence="1 5">Belongs to the universal ribosomal protein uL24 family.</text>
</comment>
<accession>A0A4Q0AJP4</accession>
<comment type="function">
    <text evidence="5">One of the proteins that surrounds the polypeptide exit tunnel on the outside of the subunit.</text>
</comment>
<keyword evidence="3 5" id="KW-0687">Ribonucleoprotein</keyword>
<keyword evidence="5" id="KW-0699">rRNA-binding</keyword>
<evidence type="ECO:0000313" key="9">
    <source>
        <dbReference type="Proteomes" id="UP000289269"/>
    </source>
</evidence>
<feature type="compositionally biased region" description="Basic residues" evidence="6">
    <location>
        <begin position="54"/>
        <end position="66"/>
    </location>
</feature>
<dbReference type="GO" id="GO:0006412">
    <property type="term" value="P:translation"/>
    <property type="evidence" value="ECO:0007669"/>
    <property type="project" value="UniProtKB-UniRule"/>
</dbReference>
<dbReference type="AlphaFoldDB" id="A0A4Q0AJP4"/>
<evidence type="ECO:0000256" key="6">
    <source>
        <dbReference type="SAM" id="MobiDB-lite"/>
    </source>
</evidence>
<comment type="subunit">
    <text evidence="5">Part of the 50S ribosomal subunit.</text>
</comment>
<dbReference type="SMART" id="SM00739">
    <property type="entry name" value="KOW"/>
    <property type="match status" value="1"/>
</dbReference>
<evidence type="ECO:0000259" key="7">
    <source>
        <dbReference type="SMART" id="SM00739"/>
    </source>
</evidence>
<dbReference type="GO" id="GO:0005840">
    <property type="term" value="C:ribosome"/>
    <property type="evidence" value="ECO:0007669"/>
    <property type="project" value="UniProtKB-KW"/>
</dbReference>
<dbReference type="Pfam" id="PF17136">
    <property type="entry name" value="ribosomal_L24"/>
    <property type="match status" value="1"/>
</dbReference>
<feature type="domain" description="KOW" evidence="7">
    <location>
        <begin position="16"/>
        <end position="43"/>
    </location>
</feature>
<sequence>MSKVNKSRLSHRPTIRLKKGDTVIIRGGADKGKTGKITAVLPKTASVIIEGVGSRKRHIHPNRHQPRGGTKDIQVPVPVSKVSLVFGGKPTRIGYALKKDGSKTRVARSAGNKEIK</sequence>
<dbReference type="GO" id="GO:0019843">
    <property type="term" value="F:rRNA binding"/>
    <property type="evidence" value="ECO:0007669"/>
    <property type="project" value="UniProtKB-UniRule"/>
</dbReference>
<dbReference type="SUPFAM" id="SSF50104">
    <property type="entry name" value="Translation proteins SH3-like domain"/>
    <property type="match status" value="1"/>
</dbReference>
<protein>
    <recommendedName>
        <fullName evidence="4 5">Large ribosomal subunit protein uL24</fullName>
    </recommendedName>
</protein>
<dbReference type="InterPro" id="IPR057264">
    <property type="entry name" value="Ribosomal_uL24_C"/>
</dbReference>
<evidence type="ECO:0000256" key="5">
    <source>
        <dbReference type="HAMAP-Rule" id="MF_01326"/>
    </source>
</evidence>
<reference evidence="8" key="1">
    <citation type="submission" date="2019-01" db="EMBL/GenBank/DDBJ databases">
        <title>Genomic signatures and co-occurrence patterns of the ultra-small Saccharimodia (Patescibacteria phylum) suggest a symbiotic lifestyle.</title>
        <authorList>
            <person name="Lemos L."/>
            <person name="Medeiros J."/>
            <person name="Andreote F."/>
            <person name="Fernandes G."/>
            <person name="Varani A."/>
            <person name="Oliveira G."/>
            <person name="Pylro V."/>
        </authorList>
    </citation>
    <scope>NUCLEOTIDE SEQUENCE [LARGE SCALE GENOMIC DNA]</scope>
    <source>
        <strain evidence="8">AMD01</strain>
    </source>
</reference>
<evidence type="ECO:0000256" key="3">
    <source>
        <dbReference type="ARBA" id="ARBA00023274"/>
    </source>
</evidence>
<dbReference type="InterPro" id="IPR008991">
    <property type="entry name" value="Translation_prot_SH3-like_sf"/>
</dbReference>
<comment type="function">
    <text evidence="5">One of two assembly initiator proteins, it binds directly to the 5'-end of the 23S rRNA, where it nucleates assembly of the 50S subunit.</text>
</comment>
<dbReference type="NCBIfam" id="TIGR01079">
    <property type="entry name" value="rplX_bact"/>
    <property type="match status" value="1"/>
</dbReference>
<dbReference type="InterPro" id="IPR041988">
    <property type="entry name" value="Ribosomal_uL24_KOW"/>
</dbReference>